<sequence>MLIISSQELEIIKAILQRYVPEYSVWAFGSRVKGTTKPYSDLDLAIITNTPLNLQTHADLVDAFSESDLPWRVDLVDWSLTSEKFKQIILNCYEVIQ</sequence>
<dbReference type="InterPro" id="IPR041633">
    <property type="entry name" value="Polbeta"/>
</dbReference>
<dbReference type="AlphaFoldDB" id="A0A1B8PD54"/>
<organism evidence="2 3">
    <name type="scientific">Haemophilus haemolyticus</name>
    <dbReference type="NCBI Taxonomy" id="726"/>
    <lineage>
        <taxon>Bacteria</taxon>
        <taxon>Pseudomonadati</taxon>
        <taxon>Pseudomonadota</taxon>
        <taxon>Gammaproteobacteria</taxon>
        <taxon>Pasteurellales</taxon>
        <taxon>Pasteurellaceae</taxon>
        <taxon>Haemophilus</taxon>
    </lineage>
</organism>
<dbReference type="EMBL" id="LZDL01000030">
    <property type="protein sequence ID" value="OBX45665.1"/>
    <property type="molecule type" value="Genomic_DNA"/>
</dbReference>
<dbReference type="Gene3D" id="3.30.460.10">
    <property type="entry name" value="Beta Polymerase, domain 2"/>
    <property type="match status" value="1"/>
</dbReference>
<dbReference type="RefSeq" id="WP_065246902.1">
    <property type="nucleotide sequence ID" value="NZ_LZDL01000030.1"/>
</dbReference>
<evidence type="ECO:0000259" key="1">
    <source>
        <dbReference type="Pfam" id="PF18765"/>
    </source>
</evidence>
<evidence type="ECO:0000313" key="2">
    <source>
        <dbReference type="EMBL" id="OBX45665.1"/>
    </source>
</evidence>
<dbReference type="InterPro" id="IPR052548">
    <property type="entry name" value="Type_VII_TA_antitoxin"/>
</dbReference>
<dbReference type="CDD" id="cd05403">
    <property type="entry name" value="NT_KNTase_like"/>
    <property type="match status" value="1"/>
</dbReference>
<proteinExistence type="predicted"/>
<accession>A0A1B8PD54</accession>
<dbReference type="SUPFAM" id="SSF81301">
    <property type="entry name" value="Nucleotidyltransferase"/>
    <property type="match status" value="1"/>
</dbReference>
<gene>
    <name evidence="2" type="ORF">A9Z62_05425</name>
</gene>
<dbReference type="PANTHER" id="PTHR33933:SF1">
    <property type="entry name" value="PROTEIN ADENYLYLTRANSFERASE MNTA-RELATED"/>
    <property type="match status" value="1"/>
</dbReference>
<evidence type="ECO:0000313" key="3">
    <source>
        <dbReference type="Proteomes" id="UP000092611"/>
    </source>
</evidence>
<dbReference type="Proteomes" id="UP000092611">
    <property type="component" value="Unassembled WGS sequence"/>
</dbReference>
<feature type="domain" description="Polymerase beta nucleotidyltransferase" evidence="1">
    <location>
        <begin position="12"/>
        <end position="96"/>
    </location>
</feature>
<dbReference type="InterPro" id="IPR043519">
    <property type="entry name" value="NT_sf"/>
</dbReference>
<comment type="caution">
    <text evidence="2">The sequence shown here is derived from an EMBL/GenBank/DDBJ whole genome shotgun (WGS) entry which is preliminary data.</text>
</comment>
<reference evidence="2 3" key="1">
    <citation type="submission" date="2016-06" db="EMBL/GenBank/DDBJ databases">
        <title>Draft genome of Haemophilus haemolyticus CCUG 24149.</title>
        <authorList>
            <person name="Engstrom-Jakobsson H."/>
            <person name="Salva-Serra F."/>
            <person name="Thorell K."/>
            <person name="Gonzales-Siles L."/>
            <person name="Karlsson R."/>
            <person name="Boulund F."/>
            <person name="Engstrand L."/>
            <person name="Kristiansson E."/>
            <person name="Moore E."/>
        </authorList>
    </citation>
    <scope>NUCLEOTIDE SEQUENCE [LARGE SCALE GENOMIC DNA]</scope>
    <source>
        <strain evidence="2 3">CCUG 24149</strain>
    </source>
</reference>
<dbReference type="PANTHER" id="PTHR33933">
    <property type="entry name" value="NUCLEOTIDYLTRANSFERASE"/>
    <property type="match status" value="1"/>
</dbReference>
<protein>
    <submittedName>
        <fullName evidence="2">DNA polymerase beta subunit</fullName>
    </submittedName>
</protein>
<name>A0A1B8PD54_HAEHA</name>
<dbReference type="OrthoDB" id="9808659at2"/>
<dbReference type="Pfam" id="PF18765">
    <property type="entry name" value="Polbeta"/>
    <property type="match status" value="1"/>
</dbReference>